<accession>A0A7V5RPC5</accession>
<dbReference type="Pfam" id="PF07676">
    <property type="entry name" value="PD40"/>
    <property type="match status" value="4"/>
</dbReference>
<protein>
    <submittedName>
        <fullName evidence="2">DUF5050 domain-containing protein</fullName>
    </submittedName>
</protein>
<dbReference type="InterPro" id="IPR011659">
    <property type="entry name" value="WD40"/>
</dbReference>
<reference evidence="2" key="1">
    <citation type="journal article" date="2020" name="mSystems">
        <title>Genome- and Community-Level Interaction Insights into Carbon Utilization and Element Cycling Functions of Hydrothermarchaeota in Hydrothermal Sediment.</title>
        <authorList>
            <person name="Zhou Z."/>
            <person name="Liu Y."/>
            <person name="Xu W."/>
            <person name="Pan J."/>
            <person name="Luo Z.H."/>
            <person name="Li M."/>
        </authorList>
    </citation>
    <scope>NUCLEOTIDE SEQUENCE [LARGE SCALE GENOMIC DNA]</scope>
    <source>
        <strain evidence="2">HyVt-460</strain>
    </source>
</reference>
<name>A0A7V5RPC5_CALAY</name>
<dbReference type="PANTHER" id="PTHR36842:SF1">
    <property type="entry name" value="PROTEIN TOLB"/>
    <property type="match status" value="1"/>
</dbReference>
<comment type="caution">
    <text evidence="2">The sequence shown here is derived from an EMBL/GenBank/DDBJ whole genome shotgun (WGS) entry which is preliminary data.</text>
</comment>
<dbReference type="PANTHER" id="PTHR36842">
    <property type="entry name" value="PROTEIN TOLB HOMOLOG"/>
    <property type="match status" value="1"/>
</dbReference>
<sequence>GSTRLTTTPYHEENAAFSPDGTAIVYTSTEEDTRDVEYSQLVRDIYLWHLGNNRRTNLTQNSSDDWLPRYSKNGQVISFISERDDLSESRFDQLLSEVYIMENDGRFQHRVTHNDSEDGGAVVAPGSGKDQGIVYFDNNASGVFEIYKADYNGEKQQQITFNPSANDLSPDISANGDKIVFFSDRDGNYELYLMNSDGSVPVRLTSNPANDLNPVFSPDGSKVLFHSNRSGNYDLYLMDLSRQSTTVALYDVLNSIDQALNALK</sequence>
<evidence type="ECO:0000256" key="1">
    <source>
        <dbReference type="ARBA" id="ARBA00009820"/>
    </source>
</evidence>
<dbReference type="InterPro" id="IPR011042">
    <property type="entry name" value="6-blade_b-propeller_TolB-like"/>
</dbReference>
<feature type="non-terminal residue" evidence="2">
    <location>
        <position position="1"/>
    </location>
</feature>
<dbReference type="AlphaFoldDB" id="A0A7V5RPC5"/>
<proteinExistence type="inferred from homology"/>
<dbReference type="Proteomes" id="UP000885771">
    <property type="component" value="Unassembled WGS sequence"/>
</dbReference>
<comment type="similarity">
    <text evidence="1">Belongs to the TolB family.</text>
</comment>
<dbReference type="Gene3D" id="2.120.10.30">
    <property type="entry name" value="TolB, C-terminal domain"/>
    <property type="match status" value="2"/>
</dbReference>
<gene>
    <name evidence="2" type="ORF">ENJ15_04665</name>
</gene>
<organism evidence="2">
    <name type="scientific">Caldithrix abyssi</name>
    <dbReference type="NCBI Taxonomy" id="187145"/>
    <lineage>
        <taxon>Bacteria</taxon>
        <taxon>Pseudomonadati</taxon>
        <taxon>Calditrichota</taxon>
        <taxon>Calditrichia</taxon>
        <taxon>Calditrichales</taxon>
        <taxon>Calditrichaceae</taxon>
        <taxon>Caldithrix</taxon>
    </lineage>
</organism>
<dbReference type="EMBL" id="DRLI01000174">
    <property type="protein sequence ID" value="HHM02283.1"/>
    <property type="molecule type" value="Genomic_DNA"/>
</dbReference>
<dbReference type="SUPFAM" id="SSF82171">
    <property type="entry name" value="DPP6 N-terminal domain-like"/>
    <property type="match status" value="1"/>
</dbReference>
<evidence type="ECO:0000313" key="2">
    <source>
        <dbReference type="EMBL" id="HHM02283.1"/>
    </source>
</evidence>